<dbReference type="Proteomes" id="UP000831562">
    <property type="component" value="Chromosome"/>
</dbReference>
<accession>A0A9E7DB35</accession>
<name>A0A9E7DB35_9ACTN</name>
<proteinExistence type="predicted"/>
<organism evidence="1 2">
    <name type="scientific">Lancefieldella parvula</name>
    <dbReference type="NCBI Taxonomy" id="1382"/>
    <lineage>
        <taxon>Bacteria</taxon>
        <taxon>Bacillati</taxon>
        <taxon>Actinomycetota</taxon>
        <taxon>Coriobacteriia</taxon>
        <taxon>Coriobacteriales</taxon>
        <taxon>Atopobiaceae</taxon>
        <taxon>Lancefieldella</taxon>
    </lineage>
</organism>
<sequence length="260" mass="29723">MKIKSIEQIVPKLHEGTRLKSTPSGYILSSGGVYAPMNLDAAAIVSKIDGSKTIEKICQELFEEKSNIDDFNILGTIVQRCIAKIWQQGAFLQVDDNLSMAYYSYYSNNCFYSPYFSSDVNLEPVYLSPIFDSKHFSNITEFKEIFGSFCLYVTLLNSNSEIKSQYCFLKTQVKDLYFIYAIYGNTPTVDDLREVKQYLQNNPLDEENHIEKTEKNDSITFIVYTLSDLRVDTLPFTLIQKGVIQGEVNGRDLIINFLCI</sequence>
<dbReference type="EMBL" id="CP097092">
    <property type="protein sequence ID" value="UQF77786.1"/>
    <property type="molecule type" value="Genomic_DNA"/>
</dbReference>
<evidence type="ECO:0000313" key="2">
    <source>
        <dbReference type="Proteomes" id="UP000831562"/>
    </source>
</evidence>
<reference evidence="1" key="1">
    <citation type="submission" date="2022-05" db="EMBL/GenBank/DDBJ databases">
        <title>Using nanopore sequencing to obtain complete genomes from saliva samples.</title>
        <authorList>
            <person name="Baker J.L."/>
        </authorList>
    </citation>
    <scope>NUCLEOTIDE SEQUENCE</scope>
    <source>
        <strain evidence="1">JCVI-JB-Lp32</strain>
    </source>
</reference>
<dbReference type="AlphaFoldDB" id="A0A9E7DB35"/>
<gene>
    <name evidence="1" type="ORF">M3I19_05725</name>
</gene>
<evidence type="ECO:0000313" key="1">
    <source>
        <dbReference type="EMBL" id="UQF77786.1"/>
    </source>
</evidence>
<protein>
    <submittedName>
        <fullName evidence="1">Uncharacterized protein</fullName>
    </submittedName>
</protein>